<feature type="region of interest" description="Disordered" evidence="1">
    <location>
        <begin position="276"/>
        <end position="431"/>
    </location>
</feature>
<dbReference type="Gene3D" id="1.20.58.2130">
    <property type="match status" value="1"/>
</dbReference>
<dbReference type="AlphaFoldDB" id="A0A165YDP2"/>
<feature type="domain" description="DNA replication regulator Sld3 C-terminal" evidence="2">
    <location>
        <begin position="133"/>
        <end position="285"/>
    </location>
</feature>
<protein>
    <recommendedName>
        <fullName evidence="2">DNA replication regulator Sld3 C-terminal domain-containing protein</fullName>
    </recommendedName>
</protein>
<organism evidence="3 4">
    <name type="scientific">Sistotremastrum suecicum HHB10207 ss-3</name>
    <dbReference type="NCBI Taxonomy" id="1314776"/>
    <lineage>
        <taxon>Eukaryota</taxon>
        <taxon>Fungi</taxon>
        <taxon>Dikarya</taxon>
        <taxon>Basidiomycota</taxon>
        <taxon>Agaricomycotina</taxon>
        <taxon>Agaricomycetes</taxon>
        <taxon>Sistotremastrales</taxon>
        <taxon>Sistotremastraceae</taxon>
        <taxon>Sistotremastrum</taxon>
    </lineage>
</organism>
<dbReference type="OrthoDB" id="3003917at2759"/>
<dbReference type="Proteomes" id="UP000076798">
    <property type="component" value="Unassembled WGS sequence"/>
</dbReference>
<feature type="region of interest" description="Disordered" evidence="1">
    <location>
        <begin position="477"/>
        <end position="506"/>
    </location>
</feature>
<feature type="compositionally biased region" description="Low complexity" evidence="1">
    <location>
        <begin position="180"/>
        <end position="191"/>
    </location>
</feature>
<dbReference type="EMBL" id="KV428264">
    <property type="protein sequence ID" value="KZT33136.1"/>
    <property type="molecule type" value="Genomic_DNA"/>
</dbReference>
<feature type="compositionally biased region" description="Polar residues" evidence="1">
    <location>
        <begin position="373"/>
        <end position="398"/>
    </location>
</feature>
<evidence type="ECO:0000259" key="2">
    <source>
        <dbReference type="Pfam" id="PF08639"/>
    </source>
</evidence>
<dbReference type="STRING" id="1314776.A0A165YDP2"/>
<accession>A0A165YDP2</accession>
<feature type="region of interest" description="Disordered" evidence="1">
    <location>
        <begin position="179"/>
        <end position="213"/>
    </location>
</feature>
<gene>
    <name evidence="3" type="ORF">SISSUDRAFT_1066381</name>
</gene>
<dbReference type="Pfam" id="PF08639">
    <property type="entry name" value="Sld3_STD"/>
    <property type="match status" value="1"/>
</dbReference>
<proteinExistence type="predicted"/>
<sequence>MSGNSDGDSAFCPPYSMDSDCPVEWTASQQAAISSDYPLGAFNDNASNFVIKRYLETLWLPESIMSLNALVQSLRLIPNSSLQSMILPLLKTSRQTQDKFHRDLSSILENGEGGGDIEESMMWFVWGHEKYAEAEGESADHELKWRKAWLEKLEKRETQIQILLHMLFIVASPSPALALTSTSPSKSSHSSPSKRKAGRKIYEAEDPSPPTHEEQLEHLMDKLAVWSLLSHIETQTTRPTATSERDWMQTFCEDVVEKLFIDVLPDQCALLRTKVFPSSSIPDSPPTPPFSRAFSRVPSRGPSLPRAFSREPSQPPLPNGRSRSRSGSTASVVDPSYRPIGRVPSRTGVSTNKNPIEVPFRRSLSKPSLDFGKSNSGGSNAIPSASGRSSQNGDSIFNSARHRTESPPLPLFLPSNSPATSDLPSLGVKRKRAPSTSTVLATNATLNTNAGPTTLVFETPIKSRASEGNVLRKMSFSSMDSMDDEESPDRLLLGTGGDSPSPAQSRLKGVLSFKPDIPSRSHVLVEDTPVKTGKR</sequence>
<evidence type="ECO:0000313" key="3">
    <source>
        <dbReference type="EMBL" id="KZT33136.1"/>
    </source>
</evidence>
<evidence type="ECO:0000313" key="4">
    <source>
        <dbReference type="Proteomes" id="UP000076798"/>
    </source>
</evidence>
<dbReference type="InterPro" id="IPR013948">
    <property type="entry name" value="DNA_replication_reg_Sld3_C"/>
</dbReference>
<reference evidence="3 4" key="1">
    <citation type="journal article" date="2016" name="Mol. Biol. Evol.">
        <title>Comparative Genomics of Early-Diverging Mushroom-Forming Fungi Provides Insights into the Origins of Lignocellulose Decay Capabilities.</title>
        <authorList>
            <person name="Nagy L.G."/>
            <person name="Riley R."/>
            <person name="Tritt A."/>
            <person name="Adam C."/>
            <person name="Daum C."/>
            <person name="Floudas D."/>
            <person name="Sun H."/>
            <person name="Yadav J.S."/>
            <person name="Pangilinan J."/>
            <person name="Larsson K.H."/>
            <person name="Matsuura K."/>
            <person name="Barry K."/>
            <person name="Labutti K."/>
            <person name="Kuo R."/>
            <person name="Ohm R.A."/>
            <person name="Bhattacharya S.S."/>
            <person name="Shirouzu T."/>
            <person name="Yoshinaga Y."/>
            <person name="Martin F.M."/>
            <person name="Grigoriev I.V."/>
            <person name="Hibbett D.S."/>
        </authorList>
    </citation>
    <scope>NUCLEOTIDE SEQUENCE [LARGE SCALE GENOMIC DNA]</scope>
    <source>
        <strain evidence="3 4">HHB10207 ss-3</strain>
    </source>
</reference>
<evidence type="ECO:0000256" key="1">
    <source>
        <dbReference type="SAM" id="MobiDB-lite"/>
    </source>
</evidence>
<keyword evidence="4" id="KW-1185">Reference proteome</keyword>
<name>A0A165YDP2_9AGAM</name>